<dbReference type="RefSeq" id="WP_390187827.1">
    <property type="nucleotide sequence ID" value="NZ_JBHLTR010000132.1"/>
</dbReference>
<organism evidence="1 2">
    <name type="scientific">Halalkalibacter alkalisediminis</name>
    <dbReference type="NCBI Taxonomy" id="935616"/>
    <lineage>
        <taxon>Bacteria</taxon>
        <taxon>Bacillati</taxon>
        <taxon>Bacillota</taxon>
        <taxon>Bacilli</taxon>
        <taxon>Bacillales</taxon>
        <taxon>Bacillaceae</taxon>
        <taxon>Halalkalibacter</taxon>
    </lineage>
</organism>
<name>A0ABV6NNX9_9BACI</name>
<dbReference type="EMBL" id="JBHLTR010000132">
    <property type="protein sequence ID" value="MFC0562480.1"/>
    <property type="molecule type" value="Genomic_DNA"/>
</dbReference>
<accession>A0ABV6NNX9</accession>
<reference evidence="1 2" key="1">
    <citation type="submission" date="2024-09" db="EMBL/GenBank/DDBJ databases">
        <authorList>
            <person name="Sun Q."/>
            <person name="Mori K."/>
        </authorList>
    </citation>
    <scope>NUCLEOTIDE SEQUENCE [LARGE SCALE GENOMIC DNA]</scope>
    <source>
        <strain evidence="1 2">NCAIM B.02301</strain>
    </source>
</reference>
<evidence type="ECO:0000313" key="1">
    <source>
        <dbReference type="EMBL" id="MFC0562480.1"/>
    </source>
</evidence>
<proteinExistence type="predicted"/>
<keyword evidence="2" id="KW-1185">Reference proteome</keyword>
<dbReference type="Proteomes" id="UP001589833">
    <property type="component" value="Unassembled WGS sequence"/>
</dbReference>
<comment type="caution">
    <text evidence="1">The sequence shown here is derived from an EMBL/GenBank/DDBJ whole genome shotgun (WGS) entry which is preliminary data.</text>
</comment>
<protein>
    <submittedName>
        <fullName evidence="1">Uncharacterized protein</fullName>
    </submittedName>
</protein>
<evidence type="ECO:0000313" key="2">
    <source>
        <dbReference type="Proteomes" id="UP001589833"/>
    </source>
</evidence>
<gene>
    <name evidence="1" type="ORF">ACFFH4_27005</name>
</gene>
<sequence>MRAFSERNLIGQELKPSSFMTRIFIPMNTELRLMVPRDIYFRAQVLCEDVYELTENRFKLGNLVEMLWEDFLDYVRRKQDIKVTYKLLLEYDQGTPNVRLKKYDEKNIEEVPLYPVRKPPVDDEVEVFYSKMKRKDALRGEVMLSDIAQVFPNHHFTLERVLEILLIDFIVKYSKGEAKEIVCRLLSDRD</sequence>